<dbReference type="SUPFAM" id="SSF48452">
    <property type="entry name" value="TPR-like"/>
    <property type="match status" value="1"/>
</dbReference>
<organism evidence="3 4">
    <name type="scientific">Ficus carica</name>
    <name type="common">Common fig</name>
    <dbReference type="NCBI Taxonomy" id="3494"/>
    <lineage>
        <taxon>Eukaryota</taxon>
        <taxon>Viridiplantae</taxon>
        <taxon>Streptophyta</taxon>
        <taxon>Embryophyta</taxon>
        <taxon>Tracheophyta</taxon>
        <taxon>Spermatophyta</taxon>
        <taxon>Magnoliopsida</taxon>
        <taxon>eudicotyledons</taxon>
        <taxon>Gunneridae</taxon>
        <taxon>Pentapetalae</taxon>
        <taxon>rosids</taxon>
        <taxon>fabids</taxon>
        <taxon>Rosales</taxon>
        <taxon>Moraceae</taxon>
        <taxon>Ficeae</taxon>
        <taxon>Ficus</taxon>
    </lineage>
</organism>
<feature type="repeat" description="PPR" evidence="2">
    <location>
        <begin position="400"/>
        <end position="434"/>
    </location>
</feature>
<keyword evidence="4" id="KW-1185">Reference proteome</keyword>
<dbReference type="Pfam" id="PF13041">
    <property type="entry name" value="PPR_2"/>
    <property type="match status" value="2"/>
</dbReference>
<feature type="repeat" description="PPR" evidence="2">
    <location>
        <begin position="836"/>
        <end position="870"/>
    </location>
</feature>
<evidence type="ECO:0000313" key="3">
    <source>
        <dbReference type="EMBL" id="GMN30108.1"/>
    </source>
</evidence>
<dbReference type="Proteomes" id="UP001187192">
    <property type="component" value="Unassembled WGS sequence"/>
</dbReference>
<dbReference type="FunFam" id="1.25.40.10:FF:000090">
    <property type="entry name" value="Pentatricopeptide repeat-containing protein, chloroplastic"/>
    <property type="match status" value="1"/>
</dbReference>
<feature type="repeat" description="PPR" evidence="2">
    <location>
        <begin position="801"/>
        <end position="835"/>
    </location>
</feature>
<dbReference type="GO" id="GO:0003729">
    <property type="term" value="F:mRNA binding"/>
    <property type="evidence" value="ECO:0007669"/>
    <property type="project" value="UniProtKB-ARBA"/>
</dbReference>
<dbReference type="Pfam" id="PF01535">
    <property type="entry name" value="PPR"/>
    <property type="match status" value="9"/>
</dbReference>
<dbReference type="Gene3D" id="1.25.40.10">
    <property type="entry name" value="Tetratricopeptide repeat domain"/>
    <property type="match status" value="7"/>
</dbReference>
<evidence type="ECO:0000313" key="4">
    <source>
        <dbReference type="Proteomes" id="UP001187192"/>
    </source>
</evidence>
<feature type="repeat" description="PPR" evidence="2">
    <location>
        <begin position="501"/>
        <end position="535"/>
    </location>
</feature>
<feature type="repeat" description="PPR" evidence="2">
    <location>
        <begin position="198"/>
        <end position="232"/>
    </location>
</feature>
<dbReference type="NCBIfam" id="TIGR00756">
    <property type="entry name" value="PPR"/>
    <property type="match status" value="4"/>
</dbReference>
<reference evidence="3" key="1">
    <citation type="submission" date="2023-07" db="EMBL/GenBank/DDBJ databases">
        <title>draft genome sequence of fig (Ficus carica).</title>
        <authorList>
            <person name="Takahashi T."/>
            <person name="Nishimura K."/>
        </authorList>
    </citation>
    <scope>NUCLEOTIDE SEQUENCE</scope>
</reference>
<dbReference type="AlphaFoldDB" id="A0AA87Z5W7"/>
<protein>
    <recommendedName>
        <fullName evidence="5">Pentatricopeptide repeat-containing protein</fullName>
    </recommendedName>
</protein>
<dbReference type="InterPro" id="IPR046960">
    <property type="entry name" value="PPR_At4g14850-like_plant"/>
</dbReference>
<dbReference type="Pfam" id="PF20431">
    <property type="entry name" value="E_motif"/>
    <property type="match status" value="1"/>
</dbReference>
<feature type="repeat" description="PPR" evidence="2">
    <location>
        <begin position="700"/>
        <end position="734"/>
    </location>
</feature>
<dbReference type="PROSITE" id="PS51375">
    <property type="entry name" value="PPR"/>
    <property type="match status" value="8"/>
</dbReference>
<dbReference type="GO" id="GO:0009451">
    <property type="term" value="P:RNA modification"/>
    <property type="evidence" value="ECO:0007669"/>
    <property type="project" value="InterPro"/>
</dbReference>
<gene>
    <name evidence="3" type="ORF">TIFTF001_002684</name>
</gene>
<evidence type="ECO:0000256" key="2">
    <source>
        <dbReference type="PROSITE-ProRule" id="PRU00708"/>
    </source>
</evidence>
<evidence type="ECO:0008006" key="5">
    <source>
        <dbReference type="Google" id="ProtNLM"/>
    </source>
</evidence>
<dbReference type="EMBL" id="BTGU01000002">
    <property type="protein sequence ID" value="GMN30108.1"/>
    <property type="molecule type" value="Genomic_DNA"/>
</dbReference>
<dbReference type="FunFam" id="1.25.40.10:FF:000073">
    <property type="entry name" value="Pentatricopeptide repeat-containing protein chloroplastic"/>
    <property type="match status" value="1"/>
</dbReference>
<dbReference type="PANTHER" id="PTHR47926:SF544">
    <property type="entry name" value="PENTACOTRIPEPTIDE-REPEAT REGION OF PRORP DOMAIN-CONTAINING PROTEIN"/>
    <property type="match status" value="1"/>
</dbReference>
<dbReference type="InterPro" id="IPR046848">
    <property type="entry name" value="E_motif"/>
</dbReference>
<feature type="repeat" description="PPR" evidence="2">
    <location>
        <begin position="571"/>
        <end position="605"/>
    </location>
</feature>
<evidence type="ECO:0000256" key="1">
    <source>
        <dbReference type="ARBA" id="ARBA00022737"/>
    </source>
</evidence>
<dbReference type="InterPro" id="IPR002885">
    <property type="entry name" value="PPR_rpt"/>
</dbReference>
<sequence>MAFLYRLLPILNPSSTLCRLIYRHNHSSANSKTKTSHFLRLLKLCRSSQDLKPLYALLIVHGLERNELLLREFFGSCFHLGLPHLALSAFKRIEKPRLGFQNLMIRGLCHCGLYDDVLRVYLHCRVAGCSSDHFTFPSVIKACAALGASRTGQEVHCVVLRTGFEKNVVVQTALVDFYAKCGCVRSARDVLDKIPKPDLVSLNALISGYSLNGLDYEAVDVFRRVFVMDLKPNVSTLASMIPVCARLGWFEIGKSLHGFAVKCGYLGNDFLVPALVSMYTGDMDYCSARKLFDFVLQKNVALWNAMVSAYTQMKMPTEAFVTFRTMLQKDVRPNSITFVSIFPSCENFDSKSGGESLHASAIRHGSGNQLPVLTALLSMYAKVGDVDTANYIFYLMPGRNRLSWNSLISGYVYNALWELSLGAFIEMQSARFDPDEISIVSVISACSKLEALLLGKSVHAFTLRNGFMSNLNVSNALLAFYARCDHISSCFKLFHQMPIRSAISWNSLISCRVHNSEPETAAMVLHQMQKEGLELDPVTLISILPIFSANKNMGQGMAIHCHAVKSGFAIDISLVNALISMYCNCGDLGAGKFLFENMPEKGVVSWNAMMTGFRSHNLHKDVLILFSRMITDGKRSNHITLLNLLPACYSQLQGRSMHAFAIRTGIARETPVLTSLIIMYARFDNIELCLLLFQMGKKEDISLWNALISVHVQTKNPIKAIALFSNLLQIGLKPDNFTVLSLISACLQLNSLKLADSVMSYLIRKGFEIEVSISNALIDLYARCGNISTARKLFDRLKGKDDVSWSVMINGYGLNGDGKAALDLFQQMVLSGIKPDGIVFSTLLSACSHSSLAEEGRRVFKSMAEHGISPGVEHYACLVDLLARTGNLREAYDIIKGLPCKPSTSLLESLLGACSIYGNVELGEKISKMLFDLDPENSSAYVMLHNVYAAAGRWTDAEKVRSEIETRRLRKVPGFSLFVGDGFNHKEFG</sequence>
<dbReference type="FunFam" id="1.25.40.10:FF:000682">
    <property type="entry name" value="Pentatricopeptide repeat-containing protein At3g16610"/>
    <property type="match status" value="1"/>
</dbReference>
<accession>A0AA87Z5W7</accession>
<keyword evidence="1" id="KW-0677">Repeat</keyword>
<comment type="caution">
    <text evidence="3">The sequence shown here is derived from an EMBL/GenBank/DDBJ whole genome shotgun (WGS) entry which is preliminary data.</text>
</comment>
<feature type="repeat" description="PPR" evidence="2">
    <location>
        <begin position="299"/>
        <end position="333"/>
    </location>
</feature>
<proteinExistence type="predicted"/>
<dbReference type="InterPro" id="IPR011990">
    <property type="entry name" value="TPR-like_helical_dom_sf"/>
</dbReference>
<name>A0AA87Z5W7_FICCA</name>
<dbReference type="PANTHER" id="PTHR47926">
    <property type="entry name" value="PENTATRICOPEPTIDE REPEAT-CONTAINING PROTEIN"/>
    <property type="match status" value="1"/>
</dbReference>